<reference evidence="2 3" key="1">
    <citation type="submission" date="2023-03" db="EMBL/GenBank/DDBJ databases">
        <title>Fodinicurvata sp. CAU 1616 isolated from sea sendiment.</title>
        <authorList>
            <person name="Kim W."/>
        </authorList>
    </citation>
    <scope>NUCLEOTIDE SEQUENCE [LARGE SCALE GENOMIC DNA]</scope>
    <source>
        <strain evidence="2 3">CAU 1616</strain>
    </source>
</reference>
<evidence type="ECO:0000256" key="1">
    <source>
        <dbReference type="SAM" id="MobiDB-lite"/>
    </source>
</evidence>
<dbReference type="EMBL" id="JARHUD010000017">
    <property type="protein sequence ID" value="MDF2097483.1"/>
    <property type="molecule type" value="Genomic_DNA"/>
</dbReference>
<dbReference type="Proteomes" id="UP001215503">
    <property type="component" value="Unassembled WGS sequence"/>
</dbReference>
<feature type="region of interest" description="Disordered" evidence="1">
    <location>
        <begin position="1"/>
        <end position="29"/>
    </location>
</feature>
<evidence type="ECO:0000313" key="2">
    <source>
        <dbReference type="EMBL" id="MDF2097483.1"/>
    </source>
</evidence>
<sequence length="349" mass="39770">RRRLTAAGGAGACAHSKAPRPPRQTNSGHERILQKILDTTLAHDRAPFETHLLPELDRACEEANCQTLLLSYEGLQRLRPEHRAAARLAEGFGARGFRVTFVAVVRPQASFMNSFYSHAMLYFRTGKRFRPYVEAALREQRYDYGQRLAQWIDCPGADFRALPLIAAGGNLAQRFLAACDLPRISAAREEPPVKNERPGVITMELLLRLRRQGAHYRFGASEDKARRWLRREAQSRGWEEPRFMGLDDDLAARIHARYASVNQNFARRHFGEDWDTVFATEYGRSFRRNEFDPAAADPRLVSEIEALAAETLSRYSAPSGANLLPGLISQWRALRGRIRRRDWTPDTLE</sequence>
<accession>A0ABT5YR76</accession>
<organism evidence="2 3">
    <name type="scientific">Aquibaculum arenosum</name>
    <dbReference type="NCBI Taxonomy" id="3032591"/>
    <lineage>
        <taxon>Bacteria</taxon>
        <taxon>Pseudomonadati</taxon>
        <taxon>Pseudomonadota</taxon>
        <taxon>Alphaproteobacteria</taxon>
        <taxon>Rhodospirillales</taxon>
        <taxon>Rhodovibrionaceae</taxon>
        <taxon>Aquibaculum</taxon>
    </lineage>
</organism>
<feature type="non-terminal residue" evidence="2">
    <location>
        <position position="1"/>
    </location>
</feature>
<name>A0ABT5YR76_9PROT</name>
<gene>
    <name evidence="2" type="ORF">P2G67_16025</name>
</gene>
<evidence type="ECO:0000313" key="3">
    <source>
        <dbReference type="Proteomes" id="UP001215503"/>
    </source>
</evidence>
<comment type="caution">
    <text evidence="2">The sequence shown here is derived from an EMBL/GenBank/DDBJ whole genome shotgun (WGS) entry which is preliminary data.</text>
</comment>
<proteinExistence type="predicted"/>
<protein>
    <submittedName>
        <fullName evidence="2">Uncharacterized protein</fullName>
    </submittedName>
</protein>
<keyword evidence="3" id="KW-1185">Reference proteome</keyword>